<feature type="domain" description="RCC1-like" evidence="3">
    <location>
        <begin position="20"/>
        <end position="348"/>
    </location>
</feature>
<dbReference type="Proteomes" id="UP000067626">
    <property type="component" value="Chromosome"/>
</dbReference>
<dbReference type="PRINTS" id="PR00633">
    <property type="entry name" value="RCCNDNSATION"/>
</dbReference>
<dbReference type="AlphaFoldDB" id="A0A0K1EQK7"/>
<dbReference type="Gene3D" id="2.130.10.30">
    <property type="entry name" value="Regulator of chromosome condensation 1/beta-lactamase-inhibitor protein II"/>
    <property type="match status" value="2"/>
</dbReference>
<feature type="region of interest" description="Disordered" evidence="2">
    <location>
        <begin position="1"/>
        <end position="21"/>
    </location>
</feature>
<dbReference type="PANTHER" id="PTHR22870:SF408">
    <property type="entry name" value="OS09G0560450 PROTEIN"/>
    <property type="match status" value="1"/>
</dbReference>
<dbReference type="InterPro" id="IPR051210">
    <property type="entry name" value="Ub_ligase/GEF_domain"/>
</dbReference>
<keyword evidence="1" id="KW-0677">Repeat</keyword>
<evidence type="ECO:0000256" key="2">
    <source>
        <dbReference type="SAM" id="MobiDB-lite"/>
    </source>
</evidence>
<protein>
    <recommendedName>
        <fullName evidence="3">RCC1-like domain-containing protein</fullName>
    </recommendedName>
</protein>
<dbReference type="KEGG" id="ccro:CMC5_073170"/>
<name>A0A0K1EQK7_CHOCO</name>
<dbReference type="PROSITE" id="PS50012">
    <property type="entry name" value="RCC1_3"/>
    <property type="match status" value="4"/>
</dbReference>
<proteinExistence type="predicted"/>
<dbReference type="EMBL" id="CP012159">
    <property type="protein sequence ID" value="AKT43089.1"/>
    <property type="molecule type" value="Genomic_DNA"/>
</dbReference>
<dbReference type="SUPFAM" id="SSF50985">
    <property type="entry name" value="RCC1/BLIP-II"/>
    <property type="match status" value="1"/>
</dbReference>
<evidence type="ECO:0000256" key="1">
    <source>
        <dbReference type="ARBA" id="ARBA00022737"/>
    </source>
</evidence>
<accession>A0A0K1EQK7</accession>
<sequence>MASGAPPGQRLADQLTPPPPENHLVDLIAAGGHHTCARLVEGSVWCWGRNDHGQLGWGAPTLNMPTRTLPTLVRGLTGVEELSLGQQHACARSKDGTVRCWGSNENGQLGDGTAEDRYEPVQVKGVVDAIALGAGSTATCAVLTGGSVICWGGLPGQNAVPPAAPVAQSRTAMPVSGLSDIVAVTVGRAHACALGSDGKVSCWGDNAAGQLGDGSVESQAKPVAVKKLAGVARVDAGTTSTCALLRDARVRCWGRLAEQEFGPVPKPLPGGSSVAEIAGSCARGTEGAVSCRRGDGIEVVEEGGAARIAAGEGHACLLTGEGEVRCWGSNASGQLGDGSKLVRTLPTALRW</sequence>
<dbReference type="InterPro" id="IPR000408">
    <property type="entry name" value="Reg_chr_condens"/>
</dbReference>
<dbReference type="STRING" id="52.CMC5_073170"/>
<evidence type="ECO:0000313" key="5">
    <source>
        <dbReference type="Proteomes" id="UP000067626"/>
    </source>
</evidence>
<dbReference type="Pfam" id="PF25390">
    <property type="entry name" value="WD40_RLD"/>
    <property type="match status" value="1"/>
</dbReference>
<reference evidence="4 5" key="1">
    <citation type="submission" date="2015-07" db="EMBL/GenBank/DDBJ databases">
        <title>Genome analysis of myxobacterium Chondromyces crocatus Cm c5 reveals a high potential for natural compound synthesis and the genetic basis for the loss of fruiting body formation.</title>
        <authorList>
            <person name="Zaburannyi N."/>
            <person name="Bunk B."/>
            <person name="Maier J."/>
            <person name="Overmann J."/>
            <person name="Mueller R."/>
        </authorList>
    </citation>
    <scope>NUCLEOTIDE SEQUENCE [LARGE SCALE GENOMIC DNA]</scope>
    <source>
        <strain evidence="4 5">Cm c5</strain>
    </source>
</reference>
<dbReference type="PANTHER" id="PTHR22870">
    <property type="entry name" value="REGULATOR OF CHROMOSOME CONDENSATION"/>
    <property type="match status" value="1"/>
</dbReference>
<organism evidence="4 5">
    <name type="scientific">Chondromyces crocatus</name>
    <dbReference type="NCBI Taxonomy" id="52"/>
    <lineage>
        <taxon>Bacteria</taxon>
        <taxon>Pseudomonadati</taxon>
        <taxon>Myxococcota</taxon>
        <taxon>Polyangia</taxon>
        <taxon>Polyangiales</taxon>
        <taxon>Polyangiaceae</taxon>
        <taxon>Chondromyces</taxon>
    </lineage>
</organism>
<evidence type="ECO:0000313" key="4">
    <source>
        <dbReference type="EMBL" id="AKT43089.1"/>
    </source>
</evidence>
<evidence type="ECO:0000259" key="3">
    <source>
        <dbReference type="Pfam" id="PF25390"/>
    </source>
</evidence>
<dbReference type="InterPro" id="IPR009091">
    <property type="entry name" value="RCC1/BLIP-II"/>
</dbReference>
<keyword evidence="5" id="KW-1185">Reference proteome</keyword>
<dbReference type="InterPro" id="IPR058923">
    <property type="entry name" value="RCC1-like_dom"/>
</dbReference>
<gene>
    <name evidence="4" type="ORF">CMC5_073170</name>
</gene>